<reference evidence="4 5" key="1">
    <citation type="journal article" date="2016" name="Int. J. Syst. Evol. Microbiol.">
        <title>Tessaracoccus flavus sp. nov., isolated from the drainage system of a lindane-producing factory.</title>
        <authorList>
            <person name="Kumari R."/>
            <person name="Singh P."/>
            <person name="Schumann P."/>
            <person name="Lal R."/>
        </authorList>
    </citation>
    <scope>NUCLEOTIDE SEQUENCE [LARGE SCALE GENOMIC DNA]</scope>
    <source>
        <strain evidence="4 5">RP1T</strain>
    </source>
</reference>
<dbReference type="OrthoDB" id="8663149at2"/>
<dbReference type="AlphaFoldDB" id="A0A1Q2CC05"/>
<organism evidence="4 5">
    <name type="scientific">Tessaracoccus flavus</name>
    <dbReference type="NCBI Taxonomy" id="1610493"/>
    <lineage>
        <taxon>Bacteria</taxon>
        <taxon>Bacillati</taxon>
        <taxon>Actinomycetota</taxon>
        <taxon>Actinomycetes</taxon>
        <taxon>Propionibacteriales</taxon>
        <taxon>Propionibacteriaceae</taxon>
        <taxon>Tessaracoccus</taxon>
    </lineage>
</organism>
<dbReference type="RefSeq" id="WP_077339700.1">
    <property type="nucleotide sequence ID" value="NZ_CP019605.1"/>
</dbReference>
<dbReference type="Proteomes" id="UP000188324">
    <property type="component" value="Chromosome"/>
</dbReference>
<dbReference type="Gene3D" id="1.10.10.10">
    <property type="entry name" value="Winged helix-like DNA-binding domain superfamily/Winged helix DNA-binding domain"/>
    <property type="match status" value="1"/>
</dbReference>
<dbReference type="GO" id="GO:0003700">
    <property type="term" value="F:DNA-binding transcription factor activity"/>
    <property type="evidence" value="ECO:0007669"/>
    <property type="project" value="InterPro"/>
</dbReference>
<protein>
    <submittedName>
        <fullName evidence="4">Uncharacterized protein</fullName>
    </submittedName>
</protein>
<evidence type="ECO:0000256" key="2">
    <source>
        <dbReference type="ARBA" id="ARBA00023125"/>
    </source>
</evidence>
<sequence>MSASGPRQLVDSVPSLVDVALDYIRTRIATGEYAPGHRLKERELSDETGISRIPIREAIRALASEGFVTLVPRRGAIVTELRPDLLDEIFEVREALEVQECVLAAQRATRDEVATMRASVEAAEEAARVGNAEGVNDANARFHEILVDASHNDTLAQVLRPLKNRLNWILRQNDDVTLVCREHRDILEAIASGDVERAREVATSHVRTSKQIALAVLFEDRELSASG</sequence>
<dbReference type="EMBL" id="CP019605">
    <property type="protein sequence ID" value="AQP43575.1"/>
    <property type="molecule type" value="Genomic_DNA"/>
</dbReference>
<dbReference type="PANTHER" id="PTHR43537">
    <property type="entry name" value="TRANSCRIPTIONAL REGULATOR, GNTR FAMILY"/>
    <property type="match status" value="1"/>
</dbReference>
<evidence type="ECO:0000313" key="5">
    <source>
        <dbReference type="Proteomes" id="UP000188324"/>
    </source>
</evidence>
<dbReference type="InterPro" id="IPR036388">
    <property type="entry name" value="WH-like_DNA-bd_sf"/>
</dbReference>
<dbReference type="SMART" id="SM00345">
    <property type="entry name" value="HTH_GNTR"/>
    <property type="match status" value="1"/>
</dbReference>
<dbReference type="InterPro" id="IPR000524">
    <property type="entry name" value="Tscrpt_reg_HTH_GntR"/>
</dbReference>
<dbReference type="KEGG" id="tfl:RPIT_01020"/>
<keyword evidence="1" id="KW-0805">Transcription regulation</keyword>
<dbReference type="SMART" id="SM00895">
    <property type="entry name" value="FCD"/>
    <property type="match status" value="1"/>
</dbReference>
<evidence type="ECO:0000256" key="3">
    <source>
        <dbReference type="ARBA" id="ARBA00023163"/>
    </source>
</evidence>
<gene>
    <name evidence="4" type="ORF">RPIT_01020</name>
</gene>
<name>A0A1Q2CC05_9ACTN</name>
<proteinExistence type="predicted"/>
<keyword evidence="5" id="KW-1185">Reference proteome</keyword>
<dbReference type="PRINTS" id="PR00035">
    <property type="entry name" value="HTHGNTR"/>
</dbReference>
<dbReference type="Gene3D" id="1.20.120.530">
    <property type="entry name" value="GntR ligand-binding domain-like"/>
    <property type="match status" value="1"/>
</dbReference>
<dbReference type="InterPro" id="IPR008920">
    <property type="entry name" value="TF_FadR/GntR_C"/>
</dbReference>
<evidence type="ECO:0000256" key="1">
    <source>
        <dbReference type="ARBA" id="ARBA00023015"/>
    </source>
</evidence>
<dbReference type="Pfam" id="PF00392">
    <property type="entry name" value="GntR"/>
    <property type="match status" value="1"/>
</dbReference>
<dbReference type="SUPFAM" id="SSF48008">
    <property type="entry name" value="GntR ligand-binding domain-like"/>
    <property type="match status" value="1"/>
</dbReference>
<dbReference type="STRING" id="1610493.RPIT_01020"/>
<dbReference type="CDD" id="cd07377">
    <property type="entry name" value="WHTH_GntR"/>
    <property type="match status" value="1"/>
</dbReference>
<accession>A0A1Q2CC05</accession>
<dbReference type="PANTHER" id="PTHR43537:SF5">
    <property type="entry name" value="UXU OPERON TRANSCRIPTIONAL REGULATOR"/>
    <property type="match status" value="1"/>
</dbReference>
<dbReference type="InterPro" id="IPR036390">
    <property type="entry name" value="WH_DNA-bd_sf"/>
</dbReference>
<keyword evidence="3" id="KW-0804">Transcription</keyword>
<keyword evidence="2" id="KW-0238">DNA-binding</keyword>
<dbReference type="InterPro" id="IPR011711">
    <property type="entry name" value="GntR_C"/>
</dbReference>
<dbReference type="Pfam" id="PF07729">
    <property type="entry name" value="FCD"/>
    <property type="match status" value="1"/>
</dbReference>
<dbReference type="GO" id="GO:0003677">
    <property type="term" value="F:DNA binding"/>
    <property type="evidence" value="ECO:0007669"/>
    <property type="project" value="UniProtKB-KW"/>
</dbReference>
<dbReference type="SUPFAM" id="SSF46785">
    <property type="entry name" value="Winged helix' DNA-binding domain"/>
    <property type="match status" value="1"/>
</dbReference>
<evidence type="ECO:0000313" key="4">
    <source>
        <dbReference type="EMBL" id="AQP43575.1"/>
    </source>
</evidence>
<dbReference type="PROSITE" id="PS50949">
    <property type="entry name" value="HTH_GNTR"/>
    <property type="match status" value="1"/>
</dbReference>